<accession>A0A7J7K1M4</accession>
<evidence type="ECO:0000313" key="3">
    <source>
        <dbReference type="Proteomes" id="UP000593567"/>
    </source>
</evidence>
<protein>
    <submittedName>
        <fullName evidence="2">Uncharacterized protein</fullName>
    </submittedName>
</protein>
<keyword evidence="3" id="KW-1185">Reference proteome</keyword>
<name>A0A7J7K1M4_BUGNE</name>
<reference evidence="2" key="1">
    <citation type="submission" date="2020-06" db="EMBL/GenBank/DDBJ databases">
        <title>Draft genome of Bugula neritina, a colonial animal packing powerful symbionts and potential medicines.</title>
        <authorList>
            <person name="Rayko M."/>
        </authorList>
    </citation>
    <scope>NUCLEOTIDE SEQUENCE [LARGE SCALE GENOMIC DNA]</scope>
    <source>
        <strain evidence="2">Kwan_BN1</strain>
    </source>
</reference>
<keyword evidence="1" id="KW-0812">Transmembrane</keyword>
<proteinExistence type="predicted"/>
<gene>
    <name evidence="2" type="ORF">EB796_009143</name>
</gene>
<organism evidence="2 3">
    <name type="scientific">Bugula neritina</name>
    <name type="common">Brown bryozoan</name>
    <name type="synonym">Sertularia neritina</name>
    <dbReference type="NCBI Taxonomy" id="10212"/>
    <lineage>
        <taxon>Eukaryota</taxon>
        <taxon>Metazoa</taxon>
        <taxon>Spiralia</taxon>
        <taxon>Lophotrochozoa</taxon>
        <taxon>Bryozoa</taxon>
        <taxon>Gymnolaemata</taxon>
        <taxon>Cheilostomatida</taxon>
        <taxon>Flustrina</taxon>
        <taxon>Buguloidea</taxon>
        <taxon>Bugulidae</taxon>
        <taxon>Bugula</taxon>
    </lineage>
</organism>
<evidence type="ECO:0000313" key="2">
    <source>
        <dbReference type="EMBL" id="KAF6032542.1"/>
    </source>
</evidence>
<feature type="transmembrane region" description="Helical" evidence="1">
    <location>
        <begin position="31"/>
        <end position="48"/>
    </location>
</feature>
<keyword evidence="1" id="KW-1133">Transmembrane helix</keyword>
<dbReference type="AlphaFoldDB" id="A0A7J7K1M4"/>
<comment type="caution">
    <text evidence="2">The sequence shown here is derived from an EMBL/GenBank/DDBJ whole genome shotgun (WGS) entry which is preliminary data.</text>
</comment>
<keyword evidence="1" id="KW-0472">Membrane</keyword>
<evidence type="ECO:0000256" key="1">
    <source>
        <dbReference type="SAM" id="Phobius"/>
    </source>
</evidence>
<sequence>MAIFQNKKDDKEYRRTYWNIVHKKVPSNVKALLWILFIWSVLVHGDLLRRLWGILAPIVSWSGLMEGPFKPEHSFDRMHGMADL</sequence>
<dbReference type="Proteomes" id="UP000593567">
    <property type="component" value="Unassembled WGS sequence"/>
</dbReference>
<dbReference type="EMBL" id="VXIV02001497">
    <property type="protein sequence ID" value="KAF6032542.1"/>
    <property type="molecule type" value="Genomic_DNA"/>
</dbReference>